<dbReference type="Proteomes" id="UP000620124">
    <property type="component" value="Unassembled WGS sequence"/>
</dbReference>
<comment type="caution">
    <text evidence="2">The sequence shown here is derived from an EMBL/GenBank/DDBJ whole genome shotgun (WGS) entry which is preliminary data.</text>
</comment>
<reference evidence="2" key="1">
    <citation type="submission" date="2020-05" db="EMBL/GenBank/DDBJ databases">
        <title>Mycena genomes resolve the evolution of fungal bioluminescence.</title>
        <authorList>
            <person name="Tsai I.J."/>
        </authorList>
    </citation>
    <scope>NUCLEOTIDE SEQUENCE</scope>
    <source>
        <strain evidence="2">CCC161011</strain>
    </source>
</reference>
<feature type="transmembrane region" description="Helical" evidence="1">
    <location>
        <begin position="12"/>
        <end position="33"/>
    </location>
</feature>
<organism evidence="2 3">
    <name type="scientific">Mycena venus</name>
    <dbReference type="NCBI Taxonomy" id="2733690"/>
    <lineage>
        <taxon>Eukaryota</taxon>
        <taxon>Fungi</taxon>
        <taxon>Dikarya</taxon>
        <taxon>Basidiomycota</taxon>
        <taxon>Agaricomycotina</taxon>
        <taxon>Agaricomycetes</taxon>
        <taxon>Agaricomycetidae</taxon>
        <taxon>Agaricales</taxon>
        <taxon>Marasmiineae</taxon>
        <taxon>Mycenaceae</taxon>
        <taxon>Mycena</taxon>
    </lineage>
</organism>
<proteinExistence type="predicted"/>
<protein>
    <submittedName>
        <fullName evidence="2">Short-chain dehydrogenase/reductase family protein</fullName>
    </submittedName>
</protein>
<keyword evidence="1" id="KW-1133">Transmembrane helix</keyword>
<sequence length="595" mass="65770">MTPFNVLFNPTVRVWNFRILVLWTLFGVVFWSLGTHRAAPTSDEVSPLEAGGIFTLCFIVFHQTILSLFGWPFKLLAIVDVTLTLLEIAGLAVIARFTWIDEAGLMEKMIFSVTFSSSSVTAFSLIPPMALLTLSAVFRIATITTSEDGILFQQFAFLGNCPRAYPPYTSLSILLNRSITRPLVRGESLPIIFIRAFIISCIALGLPAIATYFIVVQPLTTQIYTRSLVLDDIQSDAGSWPLTVVLAHDEFAAGVDIHFEPGVVDKPQIQCTTTIQNSTLPHFSNSGNTLSVVQCLAISWGDITTVSMSWSNPQFSVRPIYLTLVGGDLPENLESWIYKPEFPGVTLFPGSRLVGGFTWTQREIISKVSLGITSRMTVFTPDITGLQPDPDTKAFNETITTLTLFQQTPYTARHLQEAVDSTVLGGIANFGGFWTFVNGVFAIFFGANVLYFALGRRPLSALGLVHIFQRRRLERQWRADFPALHSEGGLPGSKSAGIVAFLRERLVDLGEEPEGTERESLDLEAQIAKVVQADDDEDDIPISKSQTFQHSKTNSATKLLETGYILDEIPLLDVDVGQGKVLKQLFRSSKEIERL</sequence>
<keyword evidence="1" id="KW-0472">Membrane</keyword>
<evidence type="ECO:0000256" key="1">
    <source>
        <dbReference type="SAM" id="Phobius"/>
    </source>
</evidence>
<gene>
    <name evidence="2" type="ORF">MVEN_00472100</name>
</gene>
<keyword evidence="1" id="KW-0812">Transmembrane</keyword>
<feature type="transmembrane region" description="Helical" evidence="1">
    <location>
        <begin position="53"/>
        <end position="71"/>
    </location>
</feature>
<feature type="transmembrane region" description="Helical" evidence="1">
    <location>
        <begin position="192"/>
        <end position="215"/>
    </location>
</feature>
<feature type="transmembrane region" description="Helical" evidence="1">
    <location>
        <begin position="433"/>
        <end position="454"/>
    </location>
</feature>
<feature type="transmembrane region" description="Helical" evidence="1">
    <location>
        <begin position="78"/>
        <end position="100"/>
    </location>
</feature>
<dbReference type="EMBL" id="JACAZI010000003">
    <property type="protein sequence ID" value="KAF7365966.1"/>
    <property type="molecule type" value="Genomic_DNA"/>
</dbReference>
<keyword evidence="3" id="KW-1185">Reference proteome</keyword>
<evidence type="ECO:0000313" key="2">
    <source>
        <dbReference type="EMBL" id="KAF7365966.1"/>
    </source>
</evidence>
<name>A0A8H7DBV8_9AGAR</name>
<dbReference type="OrthoDB" id="3227921at2759"/>
<evidence type="ECO:0000313" key="3">
    <source>
        <dbReference type="Proteomes" id="UP000620124"/>
    </source>
</evidence>
<dbReference type="AlphaFoldDB" id="A0A8H7DBV8"/>
<accession>A0A8H7DBV8</accession>
<feature type="transmembrane region" description="Helical" evidence="1">
    <location>
        <begin position="120"/>
        <end position="141"/>
    </location>
</feature>